<sequence>MTDYMSKLLSFTPTYHTDTYPAIDPLSGPTLTNRTILITGASKGIGRATAISYARAGASNIIIGARSPLDAVKAEVLAAAKKENRDAPNVLALYLDVASEESVQKMVAQVEAQFGEVDVLINNAGYLEKWVNVGDTNMDAKEWWKSWEVNILGTYLCTKFVLPLLLKKKGGLKFVMNMSSIGATFLAEGSTAYQTAKLAVMGFTERLTKEYESEGLVAVAVHPGGVSTELARNMPDKWHSLLNSAVELPANTLVWLVRGKRDWMNGRYISVEWDMAELEGMKDEIVAKDLLKAKLTM</sequence>
<dbReference type="EMBL" id="ML975179">
    <property type="protein sequence ID" value="KAF1808771.1"/>
    <property type="molecule type" value="Genomic_DNA"/>
</dbReference>
<dbReference type="PANTHER" id="PTHR42901:SF1">
    <property type="entry name" value="ALCOHOL DEHYDROGENASE"/>
    <property type="match status" value="1"/>
</dbReference>
<dbReference type="PRINTS" id="PR00080">
    <property type="entry name" value="SDRFAMILY"/>
</dbReference>
<feature type="domain" description="Ketoreductase" evidence="4">
    <location>
        <begin position="34"/>
        <end position="224"/>
    </location>
</feature>
<accession>A0A6G1FSW2</accession>
<reference evidence="7" key="2">
    <citation type="submission" date="2020-04" db="EMBL/GenBank/DDBJ databases">
        <authorList>
            <consortium name="NCBI Genome Project"/>
        </authorList>
    </citation>
    <scope>NUCLEOTIDE SEQUENCE</scope>
    <source>
        <strain evidence="7">CBS 781.70</strain>
    </source>
</reference>
<dbReference type="RefSeq" id="XP_033530402.1">
    <property type="nucleotide sequence ID" value="XM_033674399.1"/>
</dbReference>
<dbReference type="InterPro" id="IPR036291">
    <property type="entry name" value="NAD(P)-bd_dom_sf"/>
</dbReference>
<gene>
    <name evidence="5 7" type="ORF">P152DRAFT_209158</name>
</gene>
<dbReference type="PANTHER" id="PTHR42901">
    <property type="entry name" value="ALCOHOL DEHYDROGENASE"/>
    <property type="match status" value="1"/>
</dbReference>
<proteinExistence type="inferred from homology"/>
<evidence type="ECO:0000256" key="2">
    <source>
        <dbReference type="ARBA" id="ARBA00023002"/>
    </source>
</evidence>
<dbReference type="InterPro" id="IPR002347">
    <property type="entry name" value="SDR_fam"/>
</dbReference>
<dbReference type="GO" id="GO:0016491">
    <property type="term" value="F:oxidoreductase activity"/>
    <property type="evidence" value="ECO:0007669"/>
    <property type="project" value="UniProtKB-KW"/>
</dbReference>
<evidence type="ECO:0000313" key="5">
    <source>
        <dbReference type="EMBL" id="KAF1808771.1"/>
    </source>
</evidence>
<dbReference type="InterPro" id="IPR057326">
    <property type="entry name" value="KR_dom"/>
</dbReference>
<evidence type="ECO:0000256" key="3">
    <source>
        <dbReference type="RuleBase" id="RU000363"/>
    </source>
</evidence>
<dbReference type="OrthoDB" id="1933717at2759"/>
<dbReference type="CDD" id="cd05233">
    <property type="entry name" value="SDR_c"/>
    <property type="match status" value="1"/>
</dbReference>
<dbReference type="PRINTS" id="PR00081">
    <property type="entry name" value="GDHRDH"/>
</dbReference>
<dbReference type="AlphaFoldDB" id="A0A6G1FSW2"/>
<keyword evidence="6" id="KW-1185">Reference proteome</keyword>
<evidence type="ECO:0000313" key="6">
    <source>
        <dbReference type="Proteomes" id="UP000504638"/>
    </source>
</evidence>
<evidence type="ECO:0000313" key="7">
    <source>
        <dbReference type="RefSeq" id="XP_033530402.1"/>
    </source>
</evidence>
<reference evidence="5 7" key="1">
    <citation type="submission" date="2020-01" db="EMBL/GenBank/DDBJ databases">
        <authorList>
            <consortium name="DOE Joint Genome Institute"/>
            <person name="Haridas S."/>
            <person name="Albert R."/>
            <person name="Binder M."/>
            <person name="Bloem J."/>
            <person name="Labutti K."/>
            <person name="Salamov A."/>
            <person name="Andreopoulos B."/>
            <person name="Baker S.E."/>
            <person name="Barry K."/>
            <person name="Bills G."/>
            <person name="Bluhm B.H."/>
            <person name="Cannon C."/>
            <person name="Castanera R."/>
            <person name="Culley D.E."/>
            <person name="Daum C."/>
            <person name="Ezra D."/>
            <person name="Gonzalez J.B."/>
            <person name="Henrissat B."/>
            <person name="Kuo A."/>
            <person name="Liang C."/>
            <person name="Lipzen A."/>
            <person name="Lutzoni F."/>
            <person name="Magnuson J."/>
            <person name="Mondo S."/>
            <person name="Nolan M."/>
            <person name="Ohm R."/>
            <person name="Pangilinan J."/>
            <person name="Park H.-J."/>
            <person name="Ramirez L."/>
            <person name="Alfaro M."/>
            <person name="Sun H."/>
            <person name="Tritt A."/>
            <person name="Yoshinaga Y."/>
            <person name="Zwiers L.-H."/>
            <person name="Turgeon B.G."/>
            <person name="Goodwin S.B."/>
            <person name="Spatafora J.W."/>
            <person name="Crous P.W."/>
            <person name="Grigoriev I.V."/>
        </authorList>
    </citation>
    <scope>NUCLEOTIDE SEQUENCE</scope>
    <source>
        <strain evidence="5 7">CBS 781.70</strain>
    </source>
</reference>
<dbReference type="Gene3D" id="3.40.50.720">
    <property type="entry name" value="NAD(P)-binding Rossmann-like Domain"/>
    <property type="match status" value="1"/>
</dbReference>
<name>A0A6G1FSW2_9PEZI</name>
<dbReference type="SMART" id="SM00822">
    <property type="entry name" value="PKS_KR"/>
    <property type="match status" value="1"/>
</dbReference>
<reference evidence="7" key="3">
    <citation type="submission" date="2025-04" db="UniProtKB">
        <authorList>
            <consortium name="RefSeq"/>
        </authorList>
    </citation>
    <scope>IDENTIFICATION</scope>
    <source>
        <strain evidence="7">CBS 781.70</strain>
    </source>
</reference>
<evidence type="ECO:0000256" key="1">
    <source>
        <dbReference type="ARBA" id="ARBA00006484"/>
    </source>
</evidence>
<keyword evidence="2" id="KW-0560">Oxidoreductase</keyword>
<organism evidence="5">
    <name type="scientific">Eremomyces bilateralis CBS 781.70</name>
    <dbReference type="NCBI Taxonomy" id="1392243"/>
    <lineage>
        <taxon>Eukaryota</taxon>
        <taxon>Fungi</taxon>
        <taxon>Dikarya</taxon>
        <taxon>Ascomycota</taxon>
        <taxon>Pezizomycotina</taxon>
        <taxon>Dothideomycetes</taxon>
        <taxon>Dothideomycetes incertae sedis</taxon>
        <taxon>Eremomycetales</taxon>
        <taxon>Eremomycetaceae</taxon>
        <taxon>Eremomyces</taxon>
    </lineage>
</organism>
<dbReference type="Proteomes" id="UP000504638">
    <property type="component" value="Unplaced"/>
</dbReference>
<dbReference type="GeneID" id="54414969"/>
<dbReference type="Pfam" id="PF00106">
    <property type="entry name" value="adh_short"/>
    <property type="match status" value="1"/>
</dbReference>
<dbReference type="SUPFAM" id="SSF51735">
    <property type="entry name" value="NAD(P)-binding Rossmann-fold domains"/>
    <property type="match status" value="1"/>
</dbReference>
<protein>
    <submittedName>
        <fullName evidence="5 7">Short-chain dehydrogenase/reductase-like protein SDR</fullName>
    </submittedName>
</protein>
<comment type="similarity">
    <text evidence="1 3">Belongs to the short-chain dehydrogenases/reductases (SDR) family.</text>
</comment>
<evidence type="ECO:0000259" key="4">
    <source>
        <dbReference type="SMART" id="SM00822"/>
    </source>
</evidence>